<dbReference type="Proteomes" id="UP000263377">
    <property type="component" value="Unassembled WGS sequence"/>
</dbReference>
<feature type="region of interest" description="Disordered" evidence="1">
    <location>
        <begin position="24"/>
        <end position="60"/>
    </location>
</feature>
<keyword evidence="5" id="KW-1185">Reference proteome</keyword>
<proteinExistence type="predicted"/>
<dbReference type="GO" id="GO:1904680">
    <property type="term" value="F:peptide transmembrane transporter activity"/>
    <property type="evidence" value="ECO:0007669"/>
    <property type="project" value="TreeGrafter"/>
</dbReference>
<evidence type="ECO:0000313" key="5">
    <source>
        <dbReference type="Proteomes" id="UP000263377"/>
    </source>
</evidence>
<dbReference type="GO" id="GO:0042597">
    <property type="term" value="C:periplasmic space"/>
    <property type="evidence" value="ECO:0007669"/>
    <property type="project" value="UniProtKB-ARBA"/>
</dbReference>
<organism evidence="4 5">
    <name type="scientific">Kitasatospora xanthocidica</name>
    <dbReference type="NCBI Taxonomy" id="83382"/>
    <lineage>
        <taxon>Bacteria</taxon>
        <taxon>Bacillati</taxon>
        <taxon>Actinomycetota</taxon>
        <taxon>Actinomycetes</taxon>
        <taxon>Kitasatosporales</taxon>
        <taxon>Streptomycetaceae</taxon>
        <taxon>Kitasatospora</taxon>
    </lineage>
</organism>
<dbReference type="Pfam" id="PF00496">
    <property type="entry name" value="SBP_bac_5"/>
    <property type="match status" value="1"/>
</dbReference>
<sequence length="547" mass="59284">MRGASQAKWVVAAVAVALAATACSSSDSSGGSSDSAAVDPGASFSYQSAEPQRPLQPANAMENQGGRIVKQLFKGLVDYDPATGALRNQVADKIETTDAKNYTVTLKSGWTFHDGTPVTAKSFVSSWNWSANPKNNQINSDWFSDIVGYDAVHPDKDKGDPTATEMSGLKVVDDTHFTIELSTPVSYFTYKLGYSAFFPLPEGFFTDPAGYGQKPVGNGPYKFVSWEHNKAITLAAYDKYTGIDKPKNGGVVFRNYTAGEAAYKDLMSDTLDVLDQVDSTDLPKYKDDLGKRAVDQPQGAIQNISFALYQGDWNAPGKEKVRQGLSMAIDRDTITKTVLNGNRIPADSFVAPGVMGYKAGTCGDACKFNPEKAKQLIAEGGGVPGGKITILYNSDGSHKEWVDAVCNSIRQSVGVECLGDPKPDFKTSRDLVTSKQVQSMMRTGWVQDYPLNANFLRDVYGTGAAANDGSYSSPEFDKLSKEADAATTVEKTAEYYQQAEAVLAKDMPAIPLWYYKTSSGYSKNVQNVKFNSFGDPVYTDVEVKKKK</sequence>
<dbReference type="GO" id="GO:0043190">
    <property type="term" value="C:ATP-binding cassette (ABC) transporter complex"/>
    <property type="evidence" value="ECO:0007669"/>
    <property type="project" value="InterPro"/>
</dbReference>
<gene>
    <name evidence="4" type="ORF">DR950_28630</name>
</gene>
<feature type="signal peptide" evidence="2">
    <location>
        <begin position="1"/>
        <end position="19"/>
    </location>
</feature>
<name>A0A373A186_9ACTN</name>
<dbReference type="InterPro" id="IPR030678">
    <property type="entry name" value="Peptide/Ni-bd"/>
</dbReference>
<evidence type="ECO:0000256" key="1">
    <source>
        <dbReference type="SAM" id="MobiDB-lite"/>
    </source>
</evidence>
<dbReference type="EMBL" id="QVIG01000001">
    <property type="protein sequence ID" value="RGD61205.1"/>
    <property type="molecule type" value="Genomic_DNA"/>
</dbReference>
<dbReference type="PANTHER" id="PTHR30290">
    <property type="entry name" value="PERIPLASMIC BINDING COMPONENT OF ABC TRANSPORTER"/>
    <property type="match status" value="1"/>
</dbReference>
<dbReference type="PIRSF" id="PIRSF002741">
    <property type="entry name" value="MppA"/>
    <property type="match status" value="1"/>
</dbReference>
<dbReference type="AlphaFoldDB" id="A0A373A186"/>
<accession>A0A373A186</accession>
<reference evidence="4 5" key="1">
    <citation type="submission" date="2018-08" db="EMBL/GenBank/DDBJ databases">
        <title>Diversity &amp; Physiological Properties of Lignin-Decomposing Actinobacteria from Soil.</title>
        <authorList>
            <person name="Roh S.G."/>
            <person name="Kim S.B."/>
        </authorList>
    </citation>
    <scope>NUCLEOTIDE SEQUENCE [LARGE SCALE GENOMIC DNA]</scope>
    <source>
        <strain evidence="4 5">MMS17-GH009</strain>
    </source>
</reference>
<evidence type="ECO:0000313" key="4">
    <source>
        <dbReference type="EMBL" id="RGD61205.1"/>
    </source>
</evidence>
<dbReference type="CDD" id="cd00995">
    <property type="entry name" value="PBP2_NikA_DppA_OppA_like"/>
    <property type="match status" value="1"/>
</dbReference>
<dbReference type="Gene3D" id="3.90.76.10">
    <property type="entry name" value="Dipeptide-binding Protein, Domain 1"/>
    <property type="match status" value="1"/>
</dbReference>
<dbReference type="InterPro" id="IPR039424">
    <property type="entry name" value="SBP_5"/>
</dbReference>
<evidence type="ECO:0000256" key="2">
    <source>
        <dbReference type="SAM" id="SignalP"/>
    </source>
</evidence>
<dbReference type="PANTHER" id="PTHR30290:SF83">
    <property type="entry name" value="ABC TRANSPORTER SUBSTRATE-BINDING PROTEIN"/>
    <property type="match status" value="1"/>
</dbReference>
<dbReference type="Gene3D" id="3.10.105.10">
    <property type="entry name" value="Dipeptide-binding Protein, Domain 3"/>
    <property type="match status" value="1"/>
</dbReference>
<dbReference type="GO" id="GO:0015833">
    <property type="term" value="P:peptide transport"/>
    <property type="evidence" value="ECO:0007669"/>
    <property type="project" value="TreeGrafter"/>
</dbReference>
<dbReference type="PROSITE" id="PS51257">
    <property type="entry name" value="PROKAR_LIPOPROTEIN"/>
    <property type="match status" value="1"/>
</dbReference>
<dbReference type="InterPro" id="IPR000914">
    <property type="entry name" value="SBP_5_dom"/>
</dbReference>
<keyword evidence="2" id="KW-0732">Signal</keyword>
<protein>
    <submittedName>
        <fullName evidence="4">ABC transporter substrate-binding protein</fullName>
    </submittedName>
</protein>
<dbReference type="Gene3D" id="3.40.190.10">
    <property type="entry name" value="Periplasmic binding protein-like II"/>
    <property type="match status" value="1"/>
</dbReference>
<evidence type="ECO:0000259" key="3">
    <source>
        <dbReference type="Pfam" id="PF00496"/>
    </source>
</evidence>
<dbReference type="SUPFAM" id="SSF53850">
    <property type="entry name" value="Periplasmic binding protein-like II"/>
    <property type="match status" value="1"/>
</dbReference>
<feature type="compositionally biased region" description="Low complexity" evidence="1">
    <location>
        <begin position="24"/>
        <end position="43"/>
    </location>
</feature>
<dbReference type="RefSeq" id="WP_049654880.1">
    <property type="nucleotide sequence ID" value="NZ_QVIG01000001.1"/>
</dbReference>
<feature type="domain" description="Solute-binding protein family 5" evidence="3">
    <location>
        <begin position="88"/>
        <end position="465"/>
    </location>
</feature>
<feature type="chain" id="PRO_5039078137" evidence="2">
    <location>
        <begin position="20"/>
        <end position="547"/>
    </location>
</feature>
<comment type="caution">
    <text evidence="4">The sequence shown here is derived from an EMBL/GenBank/DDBJ whole genome shotgun (WGS) entry which is preliminary data.</text>
</comment>